<feature type="binding site" evidence="13">
    <location>
        <position position="311"/>
    </location>
    <ligand>
        <name>Zn(2+)</name>
        <dbReference type="ChEBI" id="CHEBI:29105"/>
        <note>catalytic</note>
    </ligand>
</feature>
<keyword evidence="11 13" id="KW-0030">Aminoacyl-tRNA synthetase</keyword>
<dbReference type="HOGENOM" id="CLU_008554_3_2_14"/>
<keyword evidence="2 13" id="KW-0963">Cytoplasm</keyword>
<sequence length="564" mass="64922">MLAGVLLLQSWLKANYPQVQFGSYGVQEGEFYLDFKVEKSFSIKEFEQLEQDLNAYFNQLNNVVQTKIDKTKSLKFFQADPFTTTLIESIESNSLVVTTVNEQTFWVHDLVLPLPKQGFVKLLNVSANYFLGDPTKPQLQRLVGIFAASKEQLKSLIAANEQKYQNDHRAIGKRLEIFTFDPLVGAGFPIWLEKGAVLKKIIGDFVHYQQLMFGFKTVSSPVLANLELYKISGHYVHYSEDMFPSVKLENQMMMLRPMTCPHHCLIFKHKRRSYKELPQRFCEDSILHRFEASGGLTGLERVRCMTLLDNHIFCRTDQIKAEIKNAFKLIQTVNNKFGFSFDRIDLALHDPNNKAKFIDNDQLWANSESQIESVFKELNVPYKIDVGAAAFYGPKIDFQFKTALNKMITIATIQLDFLLPERFELRYFDEQSNAQTPVIIHVGIVGTYERFIAALLEKTHGNLPLWMAPVQVVVIPVNIDKHEKAAKKLYQKLLKENIRVSLDESEDRLGKKVRTAIVNKIPLQIIVGDKEMQDLTRITCRGFKGEKVQKLYWANFVKKVRKDG</sequence>
<dbReference type="GeneID" id="66608765"/>
<evidence type="ECO:0000256" key="7">
    <source>
        <dbReference type="ARBA" id="ARBA00022833"/>
    </source>
</evidence>
<evidence type="ECO:0000259" key="14">
    <source>
        <dbReference type="PROSITE" id="PS50862"/>
    </source>
</evidence>
<evidence type="ECO:0000256" key="10">
    <source>
        <dbReference type="ARBA" id="ARBA00022917"/>
    </source>
</evidence>
<dbReference type="STRING" id="722438.F539_03130"/>
<dbReference type="GO" id="GO:0006435">
    <property type="term" value="P:threonyl-tRNA aminoacylation"/>
    <property type="evidence" value="ECO:0007669"/>
    <property type="project" value="UniProtKB-UniRule"/>
</dbReference>
<dbReference type="GO" id="GO:0005737">
    <property type="term" value="C:cytoplasm"/>
    <property type="evidence" value="ECO:0007669"/>
    <property type="project" value="UniProtKB-SubCell"/>
</dbReference>
<keyword evidence="6 13" id="KW-0547">Nucleotide-binding</keyword>
<reference evidence="15 16" key="1">
    <citation type="journal article" date="2010" name="Appl. Environ. Microbiol.">
        <title>Targeted chromosomal knockouts in Mycoplasma pneumoniae.</title>
        <authorList>
            <person name="Krishnakumar R."/>
            <person name="Assad-Garcia N."/>
            <person name="Benders G.A."/>
            <person name="Phan Q."/>
            <person name="Montague M.G."/>
            <person name="Glass J.I."/>
        </authorList>
    </citation>
    <scope>NUCLEOTIDE SEQUENCE [LARGE SCALE GENOMIC DNA]</scope>
    <source>
        <strain evidence="16">ATCC 15531 / DSM 22911 / NBRC 14401 / NCTC 10119 / FH</strain>
    </source>
</reference>
<dbReference type="SMR" id="A0A0H3DP31"/>
<keyword evidence="7 13" id="KW-0862">Zinc</keyword>
<dbReference type="SUPFAM" id="SSF52954">
    <property type="entry name" value="Class II aaRS ABD-related"/>
    <property type="match status" value="1"/>
</dbReference>
<dbReference type="FunFam" id="3.30.930.10:FF:000002">
    <property type="entry name" value="Threonine--tRNA ligase"/>
    <property type="match status" value="1"/>
</dbReference>
<dbReference type="PATRIC" id="fig|722438.3.peg.628"/>
<dbReference type="Gene3D" id="3.30.54.20">
    <property type="match status" value="1"/>
</dbReference>
<evidence type="ECO:0000256" key="11">
    <source>
        <dbReference type="ARBA" id="ARBA00023146"/>
    </source>
</evidence>
<dbReference type="PRINTS" id="PR01047">
    <property type="entry name" value="TRNASYNTHTHR"/>
</dbReference>
<dbReference type="PANTHER" id="PTHR11451:SF56">
    <property type="entry name" value="THREONINE--TRNA LIGASE 1"/>
    <property type="match status" value="1"/>
</dbReference>
<dbReference type="Pfam" id="PF00587">
    <property type="entry name" value="tRNA-synt_2b"/>
    <property type="match status" value="1"/>
</dbReference>
<name>A0A0H3DP31_MYCPB</name>
<evidence type="ECO:0000313" key="16">
    <source>
        <dbReference type="Proteomes" id="UP000007756"/>
    </source>
</evidence>
<evidence type="ECO:0000256" key="8">
    <source>
        <dbReference type="ARBA" id="ARBA00022840"/>
    </source>
</evidence>
<dbReference type="CDD" id="cd00860">
    <property type="entry name" value="ThrRS_anticodon"/>
    <property type="match status" value="1"/>
</dbReference>
<dbReference type="SUPFAM" id="SSF55681">
    <property type="entry name" value="Class II aaRS and biotin synthetases"/>
    <property type="match status" value="1"/>
</dbReference>
<dbReference type="InterPro" id="IPR002314">
    <property type="entry name" value="aa-tRNA-synt_IIb"/>
</dbReference>
<dbReference type="InterPro" id="IPR018163">
    <property type="entry name" value="Thr/Ala-tRNA-synth_IIc_edit"/>
</dbReference>
<evidence type="ECO:0000256" key="9">
    <source>
        <dbReference type="ARBA" id="ARBA00022884"/>
    </source>
</evidence>
<dbReference type="InterPro" id="IPR036621">
    <property type="entry name" value="Anticodon-bd_dom_sf"/>
</dbReference>
<keyword evidence="8 13" id="KW-0067">ATP-binding</keyword>
<evidence type="ECO:0000256" key="12">
    <source>
        <dbReference type="ARBA" id="ARBA00049515"/>
    </source>
</evidence>
<proteinExistence type="inferred from homology"/>
<dbReference type="KEGG" id="mpj:MPNE_0651"/>
<comment type="caution">
    <text evidence="13">Lacks conserved residue(s) required for the propagation of feature annotation.</text>
</comment>
<protein>
    <recommendedName>
        <fullName evidence="13">Threonine--tRNA ligase</fullName>
        <ecNumber evidence="13">6.1.1.3</ecNumber>
    </recommendedName>
    <alternativeName>
        <fullName evidence="13">Threonyl-tRNA synthetase</fullName>
        <shortName evidence="13">ThrRS</shortName>
    </alternativeName>
</protein>
<dbReference type="PROSITE" id="PS50862">
    <property type="entry name" value="AA_TRNA_LIGASE_II"/>
    <property type="match status" value="1"/>
</dbReference>
<evidence type="ECO:0000256" key="4">
    <source>
        <dbReference type="ARBA" id="ARBA00022598"/>
    </source>
</evidence>
<evidence type="ECO:0000313" key="15">
    <source>
        <dbReference type="EMBL" id="ADK86967.1"/>
    </source>
</evidence>
<dbReference type="EMBL" id="CP002077">
    <property type="protein sequence ID" value="ADK86967.1"/>
    <property type="molecule type" value="Genomic_DNA"/>
</dbReference>
<dbReference type="GO" id="GO:0005524">
    <property type="term" value="F:ATP binding"/>
    <property type="evidence" value="ECO:0007669"/>
    <property type="project" value="UniProtKB-UniRule"/>
</dbReference>
<feature type="binding site" evidence="13">
    <location>
        <position position="441"/>
    </location>
    <ligand>
        <name>Zn(2+)</name>
        <dbReference type="ChEBI" id="CHEBI:29105"/>
        <note>catalytic</note>
    </ligand>
</feature>
<comment type="cofactor">
    <cofactor evidence="13">
        <name>Zn(2+)</name>
        <dbReference type="ChEBI" id="CHEBI:29105"/>
    </cofactor>
    <text evidence="13">Binds 1 zinc ion per subunit.</text>
</comment>
<comment type="subunit">
    <text evidence="13">Homodimer.</text>
</comment>
<dbReference type="Proteomes" id="UP000007756">
    <property type="component" value="Chromosome"/>
</dbReference>
<dbReference type="Gene3D" id="3.40.50.800">
    <property type="entry name" value="Anticodon-binding domain"/>
    <property type="match status" value="1"/>
</dbReference>
<gene>
    <name evidence="13 15" type="primary">thrS</name>
    <name evidence="15" type="ordered locus">MPNE_0651</name>
</gene>
<dbReference type="NCBIfam" id="TIGR00418">
    <property type="entry name" value="thrS"/>
    <property type="match status" value="1"/>
</dbReference>
<dbReference type="InterPro" id="IPR047246">
    <property type="entry name" value="ThrRS_anticodon"/>
</dbReference>
<evidence type="ECO:0000256" key="13">
    <source>
        <dbReference type="HAMAP-Rule" id="MF_00184"/>
    </source>
</evidence>
<dbReference type="SUPFAM" id="SSF55186">
    <property type="entry name" value="ThrRS/AlaRS common domain"/>
    <property type="match status" value="1"/>
</dbReference>
<dbReference type="EC" id="6.1.1.3" evidence="13"/>
<dbReference type="Pfam" id="PF03129">
    <property type="entry name" value="HGTP_anticodon"/>
    <property type="match status" value="1"/>
</dbReference>
<keyword evidence="3 13" id="KW-0820">tRNA-binding</keyword>
<dbReference type="PaxDb" id="722438-MPNE_0651"/>
<dbReference type="GO" id="GO:0046872">
    <property type="term" value="F:metal ion binding"/>
    <property type="evidence" value="ECO:0007669"/>
    <property type="project" value="UniProtKB-KW"/>
</dbReference>
<dbReference type="InterPro" id="IPR004154">
    <property type="entry name" value="Anticodon-bd"/>
</dbReference>
<dbReference type="HAMAP" id="MF_00184">
    <property type="entry name" value="Thr_tRNA_synth"/>
    <property type="match status" value="1"/>
</dbReference>
<dbReference type="GO" id="GO:0004829">
    <property type="term" value="F:threonine-tRNA ligase activity"/>
    <property type="evidence" value="ECO:0007669"/>
    <property type="project" value="UniProtKB-UniRule"/>
</dbReference>
<dbReference type="Gene3D" id="3.30.930.10">
    <property type="entry name" value="Bira Bifunctional Protein, Domain 2"/>
    <property type="match status" value="1"/>
</dbReference>
<dbReference type="RefSeq" id="WP_010874910.1">
    <property type="nucleotide sequence ID" value="NZ_CP010546.1"/>
</dbReference>
<accession>A0A0H3DP31</accession>
<keyword evidence="10 13" id="KW-0648">Protein biosynthesis</keyword>
<comment type="subcellular location">
    <subcellularLocation>
        <location evidence="13">Cytoplasm</location>
    </subcellularLocation>
</comment>
<dbReference type="InterPro" id="IPR002320">
    <property type="entry name" value="Thr-tRNA-ligase_IIa"/>
</dbReference>
<dbReference type="Gene3D" id="3.30.980.10">
    <property type="entry name" value="Threonyl-trna Synthetase, Chain A, domain 2"/>
    <property type="match status" value="1"/>
</dbReference>
<comment type="catalytic activity">
    <reaction evidence="12 13">
        <text>tRNA(Thr) + L-threonine + ATP = L-threonyl-tRNA(Thr) + AMP + diphosphate + H(+)</text>
        <dbReference type="Rhea" id="RHEA:24624"/>
        <dbReference type="Rhea" id="RHEA-COMP:9670"/>
        <dbReference type="Rhea" id="RHEA-COMP:9704"/>
        <dbReference type="ChEBI" id="CHEBI:15378"/>
        <dbReference type="ChEBI" id="CHEBI:30616"/>
        <dbReference type="ChEBI" id="CHEBI:33019"/>
        <dbReference type="ChEBI" id="CHEBI:57926"/>
        <dbReference type="ChEBI" id="CHEBI:78442"/>
        <dbReference type="ChEBI" id="CHEBI:78534"/>
        <dbReference type="ChEBI" id="CHEBI:456215"/>
        <dbReference type="EC" id="6.1.1.3"/>
    </reaction>
</comment>
<evidence type="ECO:0000256" key="6">
    <source>
        <dbReference type="ARBA" id="ARBA00022741"/>
    </source>
</evidence>
<feature type="binding site" evidence="13">
    <location>
        <position position="260"/>
    </location>
    <ligand>
        <name>Zn(2+)</name>
        <dbReference type="ChEBI" id="CHEBI:29105"/>
        <note>catalytic</note>
    </ligand>
</feature>
<dbReference type="CDD" id="cd00771">
    <property type="entry name" value="ThrRS_core"/>
    <property type="match status" value="1"/>
</dbReference>
<evidence type="ECO:0000256" key="3">
    <source>
        <dbReference type="ARBA" id="ARBA00022555"/>
    </source>
</evidence>
<evidence type="ECO:0000256" key="2">
    <source>
        <dbReference type="ARBA" id="ARBA00022490"/>
    </source>
</evidence>
<dbReference type="InterPro" id="IPR033728">
    <property type="entry name" value="ThrRS_core"/>
</dbReference>
<keyword evidence="5 13" id="KW-0479">Metal-binding</keyword>
<feature type="domain" description="Aminoacyl-transfer RNA synthetases class-II family profile" evidence="14">
    <location>
        <begin position="198"/>
        <end position="464"/>
    </location>
</feature>
<keyword evidence="4 13" id="KW-0436">Ligase</keyword>
<organism evidence="15 16">
    <name type="scientific">Mycoplasmoides pneumoniae (strain ATCC 15531 / DSM 23978 / CIP 103766 / NBRC 14401 / NCTC 10119 / FH)</name>
    <name type="common">Mycoplasma pneumoniae</name>
    <dbReference type="NCBI Taxonomy" id="722438"/>
    <lineage>
        <taxon>Bacteria</taxon>
        <taxon>Bacillati</taxon>
        <taxon>Mycoplasmatota</taxon>
        <taxon>Mycoplasmoidales</taxon>
        <taxon>Mycoplasmoidaceae</taxon>
        <taxon>Mycoplasmoides</taxon>
    </lineage>
</organism>
<dbReference type="PANTHER" id="PTHR11451">
    <property type="entry name" value="THREONINE-TRNA LIGASE"/>
    <property type="match status" value="1"/>
</dbReference>
<dbReference type="InterPro" id="IPR006195">
    <property type="entry name" value="aa-tRNA-synth_II"/>
</dbReference>
<dbReference type="AlphaFoldDB" id="A0A0H3DP31"/>
<dbReference type="InterPro" id="IPR045864">
    <property type="entry name" value="aa-tRNA-synth_II/BPL/LPL"/>
</dbReference>
<evidence type="ECO:0000256" key="1">
    <source>
        <dbReference type="ARBA" id="ARBA00008226"/>
    </source>
</evidence>
<dbReference type="eggNOG" id="COG0441">
    <property type="taxonomic scope" value="Bacteria"/>
</dbReference>
<comment type="similarity">
    <text evidence="1 13">Belongs to the class-II aminoacyl-tRNA synthetase family.</text>
</comment>
<dbReference type="GO" id="GO:0000049">
    <property type="term" value="F:tRNA binding"/>
    <property type="evidence" value="ECO:0007669"/>
    <property type="project" value="UniProtKB-KW"/>
</dbReference>
<keyword evidence="9 13" id="KW-0694">RNA-binding</keyword>
<evidence type="ECO:0000256" key="5">
    <source>
        <dbReference type="ARBA" id="ARBA00022723"/>
    </source>
</evidence>